<comment type="caution">
    <text evidence="5">The sequence shown here is derived from an EMBL/GenBank/DDBJ whole genome shotgun (WGS) entry which is preliminary data.</text>
</comment>
<keyword evidence="6" id="KW-1185">Reference proteome</keyword>
<dbReference type="InterPro" id="IPR050204">
    <property type="entry name" value="AraC_XylS_family_regulators"/>
</dbReference>
<evidence type="ECO:0000256" key="2">
    <source>
        <dbReference type="ARBA" id="ARBA00023125"/>
    </source>
</evidence>
<dbReference type="Pfam" id="PF12852">
    <property type="entry name" value="Cupin_6"/>
    <property type="match status" value="1"/>
</dbReference>
<accession>A0ABQ6A6H3</accession>
<dbReference type="SMART" id="SM00342">
    <property type="entry name" value="HTH_ARAC"/>
    <property type="match status" value="1"/>
</dbReference>
<evidence type="ECO:0000313" key="6">
    <source>
        <dbReference type="Proteomes" id="UP001156641"/>
    </source>
</evidence>
<dbReference type="PANTHER" id="PTHR46796">
    <property type="entry name" value="HTH-TYPE TRANSCRIPTIONAL ACTIVATOR RHAS-RELATED"/>
    <property type="match status" value="1"/>
</dbReference>
<keyword evidence="1" id="KW-0805">Transcription regulation</keyword>
<dbReference type="Proteomes" id="UP001156641">
    <property type="component" value="Unassembled WGS sequence"/>
</dbReference>
<feature type="domain" description="HTH araC/xylS-type" evidence="4">
    <location>
        <begin position="200"/>
        <end position="298"/>
    </location>
</feature>
<dbReference type="SUPFAM" id="SSF46689">
    <property type="entry name" value="Homeodomain-like"/>
    <property type="match status" value="2"/>
</dbReference>
<evidence type="ECO:0000256" key="3">
    <source>
        <dbReference type="ARBA" id="ARBA00023163"/>
    </source>
</evidence>
<dbReference type="InterPro" id="IPR009057">
    <property type="entry name" value="Homeodomain-like_sf"/>
</dbReference>
<dbReference type="PROSITE" id="PS01124">
    <property type="entry name" value="HTH_ARAC_FAMILY_2"/>
    <property type="match status" value="1"/>
</dbReference>
<gene>
    <name evidence="5" type="ORF">GCM10010909_03920</name>
</gene>
<dbReference type="PANTHER" id="PTHR46796:SF7">
    <property type="entry name" value="ARAC FAMILY TRANSCRIPTIONAL REGULATOR"/>
    <property type="match status" value="1"/>
</dbReference>
<dbReference type="InterPro" id="IPR018062">
    <property type="entry name" value="HTH_AraC-typ_CS"/>
</dbReference>
<evidence type="ECO:0000259" key="4">
    <source>
        <dbReference type="PROSITE" id="PS01124"/>
    </source>
</evidence>
<dbReference type="PROSITE" id="PS00041">
    <property type="entry name" value="HTH_ARAC_FAMILY_1"/>
    <property type="match status" value="1"/>
</dbReference>
<organism evidence="5 6">
    <name type="scientific">Acidocella aquatica</name>
    <dbReference type="NCBI Taxonomy" id="1922313"/>
    <lineage>
        <taxon>Bacteria</taxon>
        <taxon>Pseudomonadati</taxon>
        <taxon>Pseudomonadota</taxon>
        <taxon>Alphaproteobacteria</taxon>
        <taxon>Acetobacterales</taxon>
        <taxon>Acidocellaceae</taxon>
        <taxon>Acidocella</taxon>
    </lineage>
</organism>
<dbReference type="Pfam" id="PF12833">
    <property type="entry name" value="HTH_18"/>
    <property type="match status" value="1"/>
</dbReference>
<evidence type="ECO:0000256" key="1">
    <source>
        <dbReference type="ARBA" id="ARBA00023015"/>
    </source>
</evidence>
<sequence>MLRDLRVIEARVSVVELGGVAAVFPEAGRPVLHVVLEGCVWLDASSQQAPAIRLESGETALMFYGDQHRLSGVSGPVLEEEVIIDTPPLEEPCHIAVGNLPVLAVVMSCVLELAYLSPAARAVRAAPAVLVMSKTGAAPHGRALAGDPKQWHEALRGPGASAFGSMLASLCFVHSMRGMYHDSWQDQPMEVRAPSTRWVNAAVILLHSRPDRSWTVVSLAHAVGVSRSRFAAGFAAIMGMPPMAYLTRIRMMRAAQLIEAEDIPFSEIARRTGYPVHTSFTRAFAAFHGVSPTAFLARLRQAKSGKDHAAPLP</sequence>
<evidence type="ECO:0000313" key="5">
    <source>
        <dbReference type="EMBL" id="GLR65714.1"/>
    </source>
</evidence>
<dbReference type="EMBL" id="BSOS01000006">
    <property type="protein sequence ID" value="GLR65714.1"/>
    <property type="molecule type" value="Genomic_DNA"/>
</dbReference>
<dbReference type="Gene3D" id="1.10.10.60">
    <property type="entry name" value="Homeodomain-like"/>
    <property type="match status" value="2"/>
</dbReference>
<proteinExistence type="predicted"/>
<keyword evidence="3" id="KW-0804">Transcription</keyword>
<dbReference type="InterPro" id="IPR018060">
    <property type="entry name" value="HTH_AraC"/>
</dbReference>
<protein>
    <recommendedName>
        <fullName evidence="4">HTH araC/xylS-type domain-containing protein</fullName>
    </recommendedName>
</protein>
<keyword evidence="2" id="KW-0238">DNA-binding</keyword>
<dbReference type="InterPro" id="IPR032783">
    <property type="entry name" value="AraC_lig"/>
</dbReference>
<name>A0ABQ6A6H3_9PROT</name>
<reference evidence="6" key="1">
    <citation type="journal article" date="2019" name="Int. J. Syst. Evol. Microbiol.">
        <title>The Global Catalogue of Microorganisms (GCM) 10K type strain sequencing project: providing services to taxonomists for standard genome sequencing and annotation.</title>
        <authorList>
            <consortium name="The Broad Institute Genomics Platform"/>
            <consortium name="The Broad Institute Genome Sequencing Center for Infectious Disease"/>
            <person name="Wu L."/>
            <person name="Ma J."/>
        </authorList>
    </citation>
    <scope>NUCLEOTIDE SEQUENCE [LARGE SCALE GENOMIC DNA]</scope>
    <source>
        <strain evidence="6">NBRC 112502</strain>
    </source>
</reference>